<accession>A0A077ZZU3</accession>
<reference evidence="1 2" key="1">
    <citation type="submission" date="2014-06" db="EMBL/GenBank/DDBJ databases">
        <authorList>
            <person name="Swart Estienne"/>
        </authorList>
    </citation>
    <scope>NUCLEOTIDE SEQUENCE [LARGE SCALE GENOMIC DNA]</scope>
    <source>
        <strain evidence="1 2">130c</strain>
    </source>
</reference>
<dbReference type="EMBL" id="CCKQ01004259">
    <property type="protein sequence ID" value="CDW75415.1"/>
    <property type="molecule type" value="Genomic_DNA"/>
</dbReference>
<sequence>MSDISFTISQNIKDELQLVILLTVYFTLQYQTDQVIAKYFYEKLNNQTMNPQFSSYVSFVNVDATKQSLLQGDYPQDKSKQDWFYTHFD</sequence>
<gene>
    <name evidence="1" type="primary">Contig15003.g15989</name>
    <name evidence="1" type="ORF">STYLEM_4405</name>
</gene>
<evidence type="ECO:0000313" key="2">
    <source>
        <dbReference type="Proteomes" id="UP000039865"/>
    </source>
</evidence>
<dbReference type="AlphaFoldDB" id="A0A077ZZU3"/>
<evidence type="ECO:0000313" key="1">
    <source>
        <dbReference type="EMBL" id="CDW75415.1"/>
    </source>
</evidence>
<keyword evidence="2" id="KW-1185">Reference proteome</keyword>
<dbReference type="Proteomes" id="UP000039865">
    <property type="component" value="Unassembled WGS sequence"/>
</dbReference>
<organism evidence="1 2">
    <name type="scientific">Stylonychia lemnae</name>
    <name type="common">Ciliate</name>
    <dbReference type="NCBI Taxonomy" id="5949"/>
    <lineage>
        <taxon>Eukaryota</taxon>
        <taxon>Sar</taxon>
        <taxon>Alveolata</taxon>
        <taxon>Ciliophora</taxon>
        <taxon>Intramacronucleata</taxon>
        <taxon>Spirotrichea</taxon>
        <taxon>Stichotrichia</taxon>
        <taxon>Sporadotrichida</taxon>
        <taxon>Oxytrichidae</taxon>
        <taxon>Stylonychinae</taxon>
        <taxon>Stylonychia</taxon>
    </lineage>
</organism>
<dbReference type="InParanoid" id="A0A077ZZU3"/>
<name>A0A077ZZU3_STYLE</name>
<protein>
    <submittedName>
        <fullName evidence="1">Uncharacterized protein</fullName>
    </submittedName>
</protein>
<proteinExistence type="predicted"/>